<evidence type="ECO:0000313" key="7">
    <source>
        <dbReference type="Proteomes" id="UP001500567"/>
    </source>
</evidence>
<dbReference type="HAMAP" id="MF_00502">
    <property type="entry name" value="Ribosomal_bL31_2"/>
    <property type="match status" value="1"/>
</dbReference>
<organism evidence="6 7">
    <name type="scientific">Hymenobacter fastidiosus</name>
    <dbReference type="NCBI Taxonomy" id="486264"/>
    <lineage>
        <taxon>Bacteria</taxon>
        <taxon>Pseudomonadati</taxon>
        <taxon>Bacteroidota</taxon>
        <taxon>Cytophagia</taxon>
        <taxon>Cytophagales</taxon>
        <taxon>Hymenobacteraceae</taxon>
        <taxon>Hymenobacter</taxon>
    </lineage>
</organism>
<evidence type="ECO:0000256" key="1">
    <source>
        <dbReference type="ARBA" id="ARBA00008196"/>
    </source>
</evidence>
<comment type="caution">
    <text evidence="6">The sequence shown here is derived from an EMBL/GenBank/DDBJ whole genome shotgun (WGS) entry which is preliminary data.</text>
</comment>
<evidence type="ECO:0000256" key="3">
    <source>
        <dbReference type="ARBA" id="ARBA00022980"/>
    </source>
</evidence>
<dbReference type="InterPro" id="IPR027493">
    <property type="entry name" value="Ribosomal_bL31_B"/>
</dbReference>
<dbReference type="Pfam" id="PF01197">
    <property type="entry name" value="Ribosomal_L31"/>
    <property type="match status" value="1"/>
</dbReference>
<dbReference type="Proteomes" id="UP001500567">
    <property type="component" value="Unassembled WGS sequence"/>
</dbReference>
<dbReference type="PANTHER" id="PTHR33280:SF1">
    <property type="entry name" value="LARGE RIBOSOMAL SUBUNIT PROTEIN BL31C"/>
    <property type="match status" value="1"/>
</dbReference>
<evidence type="ECO:0000256" key="5">
    <source>
        <dbReference type="HAMAP-Rule" id="MF_00502"/>
    </source>
</evidence>
<dbReference type="GO" id="GO:0005840">
    <property type="term" value="C:ribosome"/>
    <property type="evidence" value="ECO:0007669"/>
    <property type="project" value="UniProtKB-KW"/>
</dbReference>
<dbReference type="SUPFAM" id="SSF143800">
    <property type="entry name" value="L28p-like"/>
    <property type="match status" value="1"/>
</dbReference>
<reference evidence="7" key="1">
    <citation type="journal article" date="2019" name="Int. J. Syst. Evol. Microbiol.">
        <title>The Global Catalogue of Microorganisms (GCM) 10K type strain sequencing project: providing services to taxonomists for standard genome sequencing and annotation.</title>
        <authorList>
            <consortium name="The Broad Institute Genomics Platform"/>
            <consortium name="The Broad Institute Genome Sequencing Center for Infectious Disease"/>
            <person name="Wu L."/>
            <person name="Ma J."/>
        </authorList>
    </citation>
    <scope>NUCLEOTIDE SEQUENCE [LARGE SCALE GENOMIC DNA]</scope>
    <source>
        <strain evidence="7">JCM 17224</strain>
    </source>
</reference>
<dbReference type="RefSeq" id="WP_345072348.1">
    <property type="nucleotide sequence ID" value="NZ_BAABDJ010000014.1"/>
</dbReference>
<dbReference type="PANTHER" id="PTHR33280">
    <property type="entry name" value="50S RIBOSOMAL PROTEIN L31, CHLOROPLASTIC"/>
    <property type="match status" value="1"/>
</dbReference>
<keyword evidence="3 5" id="KW-0689">Ribosomal protein</keyword>
<dbReference type="PROSITE" id="PS01143">
    <property type="entry name" value="RIBOSOMAL_L31"/>
    <property type="match status" value="1"/>
</dbReference>
<keyword evidence="7" id="KW-1185">Reference proteome</keyword>
<evidence type="ECO:0000256" key="2">
    <source>
        <dbReference type="ARBA" id="ARBA00011838"/>
    </source>
</evidence>
<evidence type="ECO:0000313" key="6">
    <source>
        <dbReference type="EMBL" id="GAA4005841.1"/>
    </source>
</evidence>
<dbReference type="NCBIfam" id="TIGR00105">
    <property type="entry name" value="L31"/>
    <property type="match status" value="1"/>
</dbReference>
<sequence length="81" mass="9448">MKKDIHPEYREVVFQDSSSDFKFITRSTMNSSETITMEDGKTYPVIKVEVSSASHPFYTGKNVFIDTAGRVEKFRTRYQKK</sequence>
<dbReference type="Gene3D" id="4.10.830.30">
    <property type="entry name" value="Ribosomal protein L31"/>
    <property type="match status" value="1"/>
</dbReference>
<keyword evidence="4 5" id="KW-0687">Ribonucleoprotein</keyword>
<dbReference type="EMBL" id="BAABDJ010000014">
    <property type="protein sequence ID" value="GAA4005841.1"/>
    <property type="molecule type" value="Genomic_DNA"/>
</dbReference>
<accession>A0ABP7S344</accession>
<evidence type="ECO:0000256" key="4">
    <source>
        <dbReference type="ARBA" id="ARBA00023274"/>
    </source>
</evidence>
<dbReference type="InterPro" id="IPR042105">
    <property type="entry name" value="Ribosomal_bL31_sf"/>
</dbReference>
<proteinExistence type="inferred from homology"/>
<name>A0ABP7S344_9BACT</name>
<gene>
    <name evidence="5" type="primary">rpmE2</name>
    <name evidence="6" type="ORF">GCM10022408_17000</name>
</gene>
<protein>
    <recommendedName>
        <fullName evidence="5">Large ribosomal subunit protein bL31B</fullName>
    </recommendedName>
</protein>
<comment type="subunit">
    <text evidence="2 5">Part of the 50S ribosomal subunit.</text>
</comment>
<comment type="similarity">
    <text evidence="1 5">Belongs to the bacterial ribosomal protein bL31 family. Type B subfamily.</text>
</comment>
<dbReference type="NCBIfam" id="NF002462">
    <property type="entry name" value="PRK01678.1"/>
    <property type="match status" value="1"/>
</dbReference>
<dbReference type="InterPro" id="IPR002150">
    <property type="entry name" value="Ribosomal_bL31"/>
</dbReference>
<dbReference type="InterPro" id="IPR034704">
    <property type="entry name" value="Ribosomal_bL28/bL31-like_sf"/>
</dbReference>
<dbReference type="PRINTS" id="PR01249">
    <property type="entry name" value="RIBOSOMALL31"/>
</dbReference>